<dbReference type="Pfam" id="PF04205">
    <property type="entry name" value="FMN_bind"/>
    <property type="match status" value="1"/>
</dbReference>
<proteinExistence type="inferred from homology"/>
<dbReference type="GO" id="GO:0010181">
    <property type="term" value="F:FMN binding"/>
    <property type="evidence" value="ECO:0007669"/>
    <property type="project" value="InterPro"/>
</dbReference>
<dbReference type="EC" id="7.-.-.-" evidence="6"/>
<accession>A0A8J7FLD0</accession>
<evidence type="ECO:0000313" key="9">
    <source>
        <dbReference type="Proteomes" id="UP000640333"/>
    </source>
</evidence>
<comment type="subcellular location">
    <subcellularLocation>
        <location evidence="6">Cell inner membrane</location>
        <topology evidence="6">Single-pass membrane protein</topology>
    </subcellularLocation>
</comment>
<dbReference type="SMART" id="SM00900">
    <property type="entry name" value="FMN_bind"/>
    <property type="match status" value="1"/>
</dbReference>
<dbReference type="HAMAP" id="MF_00479">
    <property type="entry name" value="RsxG_RnfG"/>
    <property type="match status" value="1"/>
</dbReference>
<keyword evidence="4 6" id="KW-0288">FMN</keyword>
<dbReference type="NCBIfam" id="TIGR01947">
    <property type="entry name" value="rnfG"/>
    <property type="match status" value="1"/>
</dbReference>
<dbReference type="GO" id="GO:0009055">
    <property type="term" value="F:electron transfer activity"/>
    <property type="evidence" value="ECO:0007669"/>
    <property type="project" value="InterPro"/>
</dbReference>
<keyword evidence="9" id="KW-1185">Reference proteome</keyword>
<evidence type="ECO:0000313" key="8">
    <source>
        <dbReference type="EMBL" id="MBE9396657.1"/>
    </source>
</evidence>
<evidence type="ECO:0000256" key="5">
    <source>
        <dbReference type="ARBA" id="ARBA00022982"/>
    </source>
</evidence>
<keyword evidence="6" id="KW-1133">Transmembrane helix</keyword>
<evidence type="ECO:0000256" key="4">
    <source>
        <dbReference type="ARBA" id="ARBA00022643"/>
    </source>
</evidence>
<dbReference type="Proteomes" id="UP000640333">
    <property type="component" value="Unassembled WGS sequence"/>
</dbReference>
<comment type="function">
    <text evidence="6">Part of a membrane-bound complex that couples electron transfer with translocation of ions across the membrane.</text>
</comment>
<keyword evidence="3 6" id="KW-0285">Flavoprotein</keyword>
<feature type="modified residue" description="FMN phosphoryl threonine" evidence="6">
    <location>
        <position position="178"/>
    </location>
</feature>
<keyword evidence="1 6" id="KW-0813">Transport</keyword>
<keyword evidence="5 6" id="KW-0249">Electron transport</keyword>
<comment type="subunit">
    <text evidence="6">The complex is composed of six subunits: RnfA, RnfB, RnfC, RnfD, RnfE and RnfG.</text>
</comment>
<dbReference type="PANTHER" id="PTHR36118">
    <property type="entry name" value="ION-TRANSLOCATING OXIDOREDUCTASE COMPLEX SUBUNIT G"/>
    <property type="match status" value="1"/>
</dbReference>
<evidence type="ECO:0000256" key="2">
    <source>
        <dbReference type="ARBA" id="ARBA00022553"/>
    </source>
</evidence>
<evidence type="ECO:0000256" key="1">
    <source>
        <dbReference type="ARBA" id="ARBA00022448"/>
    </source>
</evidence>
<protein>
    <recommendedName>
        <fullName evidence="6">Ion-translocating oxidoreductase complex subunit G</fullName>
        <ecNumber evidence="6">7.-.-.-</ecNumber>
    </recommendedName>
    <alternativeName>
        <fullName evidence="6">Rnf electron transport complex subunit G</fullName>
    </alternativeName>
</protein>
<dbReference type="AlphaFoldDB" id="A0A8J7FLD0"/>
<sequence length="211" mass="22940">MEMFTAIRSSTLGITIFAVVTAALIAVTQVSTKDRILKNEREAQAKALYEIVPRDQIDNDMLEDTVSFVAPGLLGHDQPVDAYRARKEGQVIAVILPVTAPDGYSGAINMIVGITRDGSVAGVRVLSHKETPGLGDKVDLKKSDWILSLNDQRNDDDQRGSFAVKKDGGRFDQFTGATITPRAVVNATARALDYFRINKAALLEPKIARAE</sequence>
<keyword evidence="6" id="KW-0812">Transmembrane</keyword>
<dbReference type="GO" id="GO:0005886">
    <property type="term" value="C:plasma membrane"/>
    <property type="evidence" value="ECO:0007669"/>
    <property type="project" value="UniProtKB-SubCell"/>
</dbReference>
<comment type="similarity">
    <text evidence="6">Belongs to the RnfG family.</text>
</comment>
<reference evidence="8" key="1">
    <citation type="submission" date="2020-10" db="EMBL/GenBank/DDBJ databases">
        <title>Bacterium isolated from coastal waters sediment.</title>
        <authorList>
            <person name="Chen R.-J."/>
            <person name="Lu D.-C."/>
            <person name="Zhu K.-L."/>
            <person name="Du Z.-J."/>
        </authorList>
    </citation>
    <scope>NUCLEOTIDE SEQUENCE</scope>
    <source>
        <strain evidence="8">N1Y112</strain>
    </source>
</reference>
<evidence type="ECO:0000256" key="6">
    <source>
        <dbReference type="HAMAP-Rule" id="MF_00479"/>
    </source>
</evidence>
<gene>
    <name evidence="8" type="primary">rsxG</name>
    <name evidence="6" type="synonym">rnfG</name>
    <name evidence="8" type="ORF">IOQ59_05210</name>
</gene>
<evidence type="ECO:0000256" key="3">
    <source>
        <dbReference type="ARBA" id="ARBA00022630"/>
    </source>
</evidence>
<keyword evidence="6" id="KW-0997">Cell inner membrane</keyword>
<name>A0A8J7FLD0_9GAMM</name>
<comment type="cofactor">
    <cofactor evidence="6">
        <name>FMN</name>
        <dbReference type="ChEBI" id="CHEBI:58210"/>
    </cofactor>
</comment>
<keyword evidence="6" id="KW-1003">Cell membrane</keyword>
<keyword evidence="2 6" id="KW-0597">Phosphoprotein</keyword>
<feature type="domain" description="FMN-binding" evidence="7">
    <location>
        <begin position="103"/>
        <end position="195"/>
    </location>
</feature>
<organism evidence="8 9">
    <name type="scientific">Pontibacterium sinense</name>
    <dbReference type="NCBI Taxonomy" id="2781979"/>
    <lineage>
        <taxon>Bacteria</taxon>
        <taxon>Pseudomonadati</taxon>
        <taxon>Pseudomonadota</taxon>
        <taxon>Gammaproteobacteria</taxon>
        <taxon>Oceanospirillales</taxon>
        <taxon>Oceanospirillaceae</taxon>
        <taxon>Pontibacterium</taxon>
    </lineage>
</organism>
<dbReference type="NCBIfam" id="NF002519">
    <property type="entry name" value="PRK01908.1"/>
    <property type="match status" value="1"/>
</dbReference>
<keyword evidence="6" id="KW-0472">Membrane</keyword>
<dbReference type="InterPro" id="IPR007329">
    <property type="entry name" value="FMN-bd"/>
</dbReference>
<keyword evidence="6" id="KW-1278">Translocase</keyword>
<dbReference type="EMBL" id="JADEYS010000004">
    <property type="protein sequence ID" value="MBE9396657.1"/>
    <property type="molecule type" value="Genomic_DNA"/>
</dbReference>
<dbReference type="RefSeq" id="WP_193952215.1">
    <property type="nucleotide sequence ID" value="NZ_JADEYS010000004.1"/>
</dbReference>
<comment type="caution">
    <text evidence="8">The sequence shown here is derived from an EMBL/GenBank/DDBJ whole genome shotgun (WGS) entry which is preliminary data.</text>
</comment>
<dbReference type="InterPro" id="IPR010209">
    <property type="entry name" value="Ion_transpt_RnfG/RsxG"/>
</dbReference>
<dbReference type="GO" id="GO:0022900">
    <property type="term" value="P:electron transport chain"/>
    <property type="evidence" value="ECO:0007669"/>
    <property type="project" value="UniProtKB-UniRule"/>
</dbReference>
<evidence type="ECO:0000259" key="7">
    <source>
        <dbReference type="SMART" id="SM00900"/>
    </source>
</evidence>
<dbReference type="PIRSF" id="PIRSF006091">
    <property type="entry name" value="E_trnsport_RnfG"/>
    <property type="match status" value="1"/>
</dbReference>
<dbReference type="PANTHER" id="PTHR36118:SF1">
    <property type="entry name" value="ION-TRANSLOCATING OXIDOREDUCTASE COMPLEX SUBUNIT G"/>
    <property type="match status" value="1"/>
</dbReference>